<proteinExistence type="predicted"/>
<dbReference type="RefSeq" id="WP_113613766.1">
    <property type="nucleotide sequence ID" value="NZ_QFFJ01000001.1"/>
</dbReference>
<feature type="modified residue" description="4-aspartylphosphate" evidence="2">
    <location>
        <position position="52"/>
    </location>
</feature>
<protein>
    <submittedName>
        <fullName evidence="4">Response regulator</fullName>
    </submittedName>
</protein>
<dbReference type="PANTHER" id="PTHR44591:SF3">
    <property type="entry name" value="RESPONSE REGULATORY DOMAIN-CONTAINING PROTEIN"/>
    <property type="match status" value="1"/>
</dbReference>
<keyword evidence="5" id="KW-1185">Reference proteome</keyword>
<dbReference type="InterPro" id="IPR050595">
    <property type="entry name" value="Bact_response_regulator"/>
</dbReference>
<sequence>MKRILVIEDDAFMARAIALILGKHGYSLTIAQNGKEAIKHMEESEFELIITDLMLPFANGLELLSRYKRSQPRKGTPVMILSAITNEKTVLDGFDLGADDYLKKPFAPSELVSRVNRLLEKKENAHL</sequence>
<dbReference type="EMBL" id="QFFJ01000001">
    <property type="protein sequence ID" value="RBL91167.1"/>
    <property type="molecule type" value="Genomic_DNA"/>
</dbReference>
<dbReference type="Pfam" id="PF00072">
    <property type="entry name" value="Response_reg"/>
    <property type="match status" value="1"/>
</dbReference>
<keyword evidence="1 2" id="KW-0597">Phosphoprotein</keyword>
<dbReference type="PANTHER" id="PTHR44591">
    <property type="entry name" value="STRESS RESPONSE REGULATOR PROTEIN 1"/>
    <property type="match status" value="1"/>
</dbReference>
<dbReference type="SMART" id="SM00448">
    <property type="entry name" value="REC"/>
    <property type="match status" value="1"/>
</dbReference>
<feature type="domain" description="Response regulatory" evidence="3">
    <location>
        <begin position="3"/>
        <end position="119"/>
    </location>
</feature>
<dbReference type="SUPFAM" id="SSF52172">
    <property type="entry name" value="CheY-like"/>
    <property type="match status" value="1"/>
</dbReference>
<comment type="caution">
    <text evidence="4">The sequence shown here is derived from an EMBL/GenBank/DDBJ whole genome shotgun (WGS) entry which is preliminary data.</text>
</comment>
<accession>A0A365XXU5</accession>
<evidence type="ECO:0000313" key="5">
    <source>
        <dbReference type="Proteomes" id="UP000253410"/>
    </source>
</evidence>
<reference evidence="4 5" key="1">
    <citation type="submission" date="2018-05" db="EMBL/GenBank/DDBJ databases">
        <title>Chitinophaga sp. K3CV102501T nov., isolated from isolated from a monsoon evergreen broad-leaved forest soil.</title>
        <authorList>
            <person name="Lv Y."/>
        </authorList>
    </citation>
    <scope>NUCLEOTIDE SEQUENCE [LARGE SCALE GENOMIC DNA]</scope>
    <source>
        <strain evidence="4 5">GDMCC 1.1325</strain>
    </source>
</reference>
<dbReference type="GO" id="GO:0000160">
    <property type="term" value="P:phosphorelay signal transduction system"/>
    <property type="evidence" value="ECO:0007669"/>
    <property type="project" value="InterPro"/>
</dbReference>
<dbReference type="Gene3D" id="3.40.50.2300">
    <property type="match status" value="1"/>
</dbReference>
<dbReference type="PROSITE" id="PS50110">
    <property type="entry name" value="RESPONSE_REGULATORY"/>
    <property type="match status" value="1"/>
</dbReference>
<gene>
    <name evidence="4" type="ORF">DF182_00655</name>
</gene>
<evidence type="ECO:0000259" key="3">
    <source>
        <dbReference type="PROSITE" id="PS50110"/>
    </source>
</evidence>
<evidence type="ECO:0000256" key="1">
    <source>
        <dbReference type="ARBA" id="ARBA00022553"/>
    </source>
</evidence>
<evidence type="ECO:0000256" key="2">
    <source>
        <dbReference type="PROSITE-ProRule" id="PRU00169"/>
    </source>
</evidence>
<name>A0A365XXU5_9BACT</name>
<dbReference type="OrthoDB" id="9789181at2"/>
<dbReference type="InterPro" id="IPR001789">
    <property type="entry name" value="Sig_transdc_resp-reg_receiver"/>
</dbReference>
<dbReference type="InterPro" id="IPR011006">
    <property type="entry name" value="CheY-like_superfamily"/>
</dbReference>
<dbReference type="Proteomes" id="UP000253410">
    <property type="component" value="Unassembled WGS sequence"/>
</dbReference>
<dbReference type="AlphaFoldDB" id="A0A365XXU5"/>
<evidence type="ECO:0000313" key="4">
    <source>
        <dbReference type="EMBL" id="RBL91167.1"/>
    </source>
</evidence>
<organism evidence="4 5">
    <name type="scientific">Chitinophaga flava</name>
    <dbReference type="NCBI Taxonomy" id="2259036"/>
    <lineage>
        <taxon>Bacteria</taxon>
        <taxon>Pseudomonadati</taxon>
        <taxon>Bacteroidota</taxon>
        <taxon>Chitinophagia</taxon>
        <taxon>Chitinophagales</taxon>
        <taxon>Chitinophagaceae</taxon>
        <taxon>Chitinophaga</taxon>
    </lineage>
</organism>